<dbReference type="RefSeq" id="WP_314516501.1">
    <property type="nucleotide sequence ID" value="NZ_JASJOU010000013.1"/>
</dbReference>
<proteinExistence type="predicted"/>
<accession>A0AAE3RB18</accession>
<comment type="caution">
    <text evidence="1">The sequence shown here is derived from an EMBL/GenBank/DDBJ whole genome shotgun (WGS) entry which is preliminary data.</text>
</comment>
<organism evidence="1 2">
    <name type="scientific">Xanthocytophaga agilis</name>
    <dbReference type="NCBI Taxonomy" id="3048010"/>
    <lineage>
        <taxon>Bacteria</taxon>
        <taxon>Pseudomonadati</taxon>
        <taxon>Bacteroidota</taxon>
        <taxon>Cytophagia</taxon>
        <taxon>Cytophagales</taxon>
        <taxon>Rhodocytophagaceae</taxon>
        <taxon>Xanthocytophaga</taxon>
    </lineage>
</organism>
<sequence>MRLLYVVPAVLLVTILLVFSCTKSKHSSSRNSIENWIQTDRNPDTFINPIDDTTDLQRIGNQIYQDNDGKVYLRTLYPHRYKRAHYVEYLKDITDFLNIADYRELDKGYFTTKGKVYMWWSNDGGHYPVEVKVADPGTFVPFDSIAGGKDKAHVFYGGPPGNMDTLPGADPATIRVMNPERGCWNCGDCYFVDAKHVFWGLQPIPEADSKTFHLVDSEAVDARDKYRSYYNGRPIR</sequence>
<evidence type="ECO:0000313" key="1">
    <source>
        <dbReference type="EMBL" id="MDJ1504835.1"/>
    </source>
</evidence>
<keyword evidence="2" id="KW-1185">Reference proteome</keyword>
<name>A0AAE3RB18_9BACT</name>
<dbReference type="PROSITE" id="PS51257">
    <property type="entry name" value="PROKAR_LIPOPROTEIN"/>
    <property type="match status" value="1"/>
</dbReference>
<dbReference type="Proteomes" id="UP001232063">
    <property type="component" value="Unassembled WGS sequence"/>
</dbReference>
<gene>
    <name evidence="1" type="ORF">QNI22_29500</name>
</gene>
<evidence type="ECO:0000313" key="2">
    <source>
        <dbReference type="Proteomes" id="UP001232063"/>
    </source>
</evidence>
<protein>
    <submittedName>
        <fullName evidence="1">DKNYY domain-containing protein</fullName>
    </submittedName>
</protein>
<reference evidence="1" key="1">
    <citation type="submission" date="2023-05" db="EMBL/GenBank/DDBJ databases">
        <authorList>
            <person name="Zhang X."/>
        </authorList>
    </citation>
    <scope>NUCLEOTIDE SEQUENCE</scope>
    <source>
        <strain evidence="1">BD1B2-1</strain>
    </source>
</reference>
<dbReference type="EMBL" id="JASJOU010000013">
    <property type="protein sequence ID" value="MDJ1504835.1"/>
    <property type="molecule type" value="Genomic_DNA"/>
</dbReference>
<dbReference type="AlphaFoldDB" id="A0AAE3RB18"/>